<gene>
    <name evidence="2" type="ORF">CEURO_LOCUS7503</name>
</gene>
<evidence type="ECO:0000313" key="2">
    <source>
        <dbReference type="EMBL" id="CAH9080427.1"/>
    </source>
</evidence>
<organism evidence="2 3">
    <name type="scientific">Cuscuta europaea</name>
    <name type="common">European dodder</name>
    <dbReference type="NCBI Taxonomy" id="41803"/>
    <lineage>
        <taxon>Eukaryota</taxon>
        <taxon>Viridiplantae</taxon>
        <taxon>Streptophyta</taxon>
        <taxon>Embryophyta</taxon>
        <taxon>Tracheophyta</taxon>
        <taxon>Spermatophyta</taxon>
        <taxon>Magnoliopsida</taxon>
        <taxon>eudicotyledons</taxon>
        <taxon>Gunneridae</taxon>
        <taxon>Pentapetalae</taxon>
        <taxon>asterids</taxon>
        <taxon>lamiids</taxon>
        <taxon>Solanales</taxon>
        <taxon>Convolvulaceae</taxon>
        <taxon>Cuscuteae</taxon>
        <taxon>Cuscuta</taxon>
        <taxon>Cuscuta subgen. Cuscuta</taxon>
    </lineage>
</organism>
<feature type="compositionally biased region" description="Polar residues" evidence="1">
    <location>
        <begin position="346"/>
        <end position="357"/>
    </location>
</feature>
<dbReference type="AlphaFoldDB" id="A0A9P0YZI9"/>
<sequence>MATSAPKRRLPVEANPYVMNPNISSSDDIQLSSEPLDIKKWFPSYVYESPTLDSSDGFTLSEYEESEFDFEESNNGGGQREWENLGSTEMFFMDIKNINQPSSPKKSECYSKVTGKSPQLEPGGSINRDEVGNGIAEKGFISTIKKSEFYSKVTGKSPQMEPRGSINQDEVGNGVAEKGFFSTIKKSECYSKVTGKSPQMEPGGSINRDKVGNGVAEKGFISTLKKSECYSKVTGKSPQMEPGGSINRDKVGNGVAEKGFISTLKKSECFSKVIGKSPQMEAGGSINRDGVRNGVAEKGFISTIKVRSRRHDDENQSLTLSDPTKDKSINGKPKHIAGRILSVVTKAQQNQPPSDASQIIGKWQCPRKSKPPLGPRLKQLRLEQWVWRI</sequence>
<reference evidence="2" key="1">
    <citation type="submission" date="2022-07" db="EMBL/GenBank/DDBJ databases">
        <authorList>
            <person name="Macas J."/>
            <person name="Novak P."/>
            <person name="Neumann P."/>
        </authorList>
    </citation>
    <scope>NUCLEOTIDE SEQUENCE</scope>
</reference>
<evidence type="ECO:0000313" key="3">
    <source>
        <dbReference type="Proteomes" id="UP001152484"/>
    </source>
</evidence>
<protein>
    <submittedName>
        <fullName evidence="2">Uncharacterized protein</fullName>
    </submittedName>
</protein>
<name>A0A9P0YZI9_CUSEU</name>
<feature type="region of interest" description="Disordered" evidence="1">
    <location>
        <begin position="346"/>
        <end position="374"/>
    </location>
</feature>
<dbReference type="OrthoDB" id="1847229at2759"/>
<evidence type="ECO:0000256" key="1">
    <source>
        <dbReference type="SAM" id="MobiDB-lite"/>
    </source>
</evidence>
<feature type="region of interest" description="Disordered" evidence="1">
    <location>
        <begin position="233"/>
        <end position="252"/>
    </location>
</feature>
<dbReference type="EMBL" id="CAMAPE010000013">
    <property type="protein sequence ID" value="CAH9080427.1"/>
    <property type="molecule type" value="Genomic_DNA"/>
</dbReference>
<feature type="region of interest" description="Disordered" evidence="1">
    <location>
        <begin position="308"/>
        <end position="332"/>
    </location>
</feature>
<proteinExistence type="predicted"/>
<comment type="caution">
    <text evidence="2">The sequence shown here is derived from an EMBL/GenBank/DDBJ whole genome shotgun (WGS) entry which is preliminary data.</text>
</comment>
<feature type="region of interest" description="Disordered" evidence="1">
    <location>
        <begin position="153"/>
        <end position="172"/>
    </location>
</feature>
<feature type="region of interest" description="Disordered" evidence="1">
    <location>
        <begin position="99"/>
        <end position="131"/>
    </location>
</feature>
<accession>A0A9P0YZI9</accession>
<dbReference type="PANTHER" id="PTHR36368:SF1">
    <property type="entry name" value="ATP-DEPENDENT CASEINOLYTIC PROTEASE_CROTONASE FAMILY PROTEIN"/>
    <property type="match status" value="1"/>
</dbReference>
<dbReference type="PANTHER" id="PTHR36368">
    <property type="entry name" value="ATP-DEPENDENT CASEINOLYTIC PROTEASE/CROTONASE FAMILY PROTEIN"/>
    <property type="match status" value="1"/>
</dbReference>
<dbReference type="Proteomes" id="UP001152484">
    <property type="component" value="Unassembled WGS sequence"/>
</dbReference>
<feature type="region of interest" description="Disordered" evidence="1">
    <location>
        <begin position="193"/>
        <end position="212"/>
    </location>
</feature>
<keyword evidence="3" id="KW-1185">Reference proteome</keyword>